<evidence type="ECO:0000313" key="2">
    <source>
        <dbReference type="EMBL" id="KKU75429.1"/>
    </source>
</evidence>
<dbReference type="SUPFAM" id="SSF54523">
    <property type="entry name" value="Pili subunits"/>
    <property type="match status" value="1"/>
</dbReference>
<organism evidence="2 3">
    <name type="scientific">Candidatus Nomurabacteria bacterium GW2011_GWB1_47_6</name>
    <dbReference type="NCBI Taxonomy" id="1618749"/>
    <lineage>
        <taxon>Bacteria</taxon>
        <taxon>Candidatus Nomuraibacteriota</taxon>
    </lineage>
</organism>
<keyword evidence="1" id="KW-1133">Transmembrane helix</keyword>
<evidence type="ECO:0000313" key="3">
    <source>
        <dbReference type="Proteomes" id="UP000034879"/>
    </source>
</evidence>
<dbReference type="EMBL" id="LCOJ01000013">
    <property type="protein sequence ID" value="KKU75429.1"/>
    <property type="molecule type" value="Genomic_DNA"/>
</dbReference>
<evidence type="ECO:0000256" key="1">
    <source>
        <dbReference type="SAM" id="Phobius"/>
    </source>
</evidence>
<protein>
    <recommendedName>
        <fullName evidence="4">Prepilin-type N-terminal cleavage/methylation domain-containing protein</fullName>
    </recommendedName>
</protein>
<keyword evidence="1" id="KW-0812">Transmembrane</keyword>
<evidence type="ECO:0008006" key="4">
    <source>
        <dbReference type="Google" id="ProtNLM"/>
    </source>
</evidence>
<dbReference type="NCBIfam" id="TIGR02532">
    <property type="entry name" value="IV_pilin_GFxxxE"/>
    <property type="match status" value="1"/>
</dbReference>
<dbReference type="Proteomes" id="UP000034879">
    <property type="component" value="Unassembled WGS sequence"/>
</dbReference>
<accession>A0A0G1T0Y7</accession>
<feature type="transmembrane region" description="Helical" evidence="1">
    <location>
        <begin position="21"/>
        <end position="42"/>
    </location>
</feature>
<sequence>MAQKSENKDRKCAHLKRGMTYIELIVVLGIFSVLSGVAMFNYKGFQDQIDIRNLGSDIALKIIKVQSDSRAGALALLAPAGWKPSYGLYFEANSDEDKNFIYFADYDSDGLFNLGVSSMDCSGECLEKITLTKGNRITDLLFTAPGLNDSKSDATIVFSRTSAEPVISSDKVEFSNTEVQITAESPKDLKAFITVSASGKMEVK</sequence>
<name>A0A0G1T0Y7_9BACT</name>
<reference evidence="2 3" key="1">
    <citation type="journal article" date="2015" name="Nature">
        <title>rRNA introns, odd ribosomes, and small enigmatic genomes across a large radiation of phyla.</title>
        <authorList>
            <person name="Brown C.T."/>
            <person name="Hug L.A."/>
            <person name="Thomas B.C."/>
            <person name="Sharon I."/>
            <person name="Castelle C.J."/>
            <person name="Singh A."/>
            <person name="Wilkins M.J."/>
            <person name="Williams K.H."/>
            <person name="Banfield J.F."/>
        </authorList>
    </citation>
    <scope>NUCLEOTIDE SEQUENCE [LARGE SCALE GENOMIC DNA]</scope>
</reference>
<dbReference type="InterPro" id="IPR012902">
    <property type="entry name" value="N_methyl_site"/>
</dbReference>
<gene>
    <name evidence="2" type="ORF">UY01_C0013G0019</name>
</gene>
<dbReference type="AlphaFoldDB" id="A0A0G1T0Y7"/>
<keyword evidence="1" id="KW-0472">Membrane</keyword>
<proteinExistence type="predicted"/>
<dbReference type="InterPro" id="IPR045584">
    <property type="entry name" value="Pilin-like"/>
</dbReference>
<comment type="caution">
    <text evidence="2">The sequence shown here is derived from an EMBL/GenBank/DDBJ whole genome shotgun (WGS) entry which is preliminary data.</text>
</comment>